<dbReference type="InterPro" id="IPR050577">
    <property type="entry name" value="MAPR/NEUFC/NENF-like"/>
</dbReference>
<evidence type="ECO:0000313" key="4">
    <source>
        <dbReference type="EMBL" id="KAL0491204.1"/>
    </source>
</evidence>
<dbReference type="Pfam" id="PF00173">
    <property type="entry name" value="Cyt-b5"/>
    <property type="match status" value="1"/>
</dbReference>
<keyword evidence="5" id="KW-1185">Reference proteome</keyword>
<evidence type="ECO:0000256" key="2">
    <source>
        <dbReference type="SAM" id="Phobius"/>
    </source>
</evidence>
<proteinExistence type="inferred from homology"/>
<dbReference type="GO" id="GO:0016020">
    <property type="term" value="C:membrane"/>
    <property type="evidence" value="ECO:0007669"/>
    <property type="project" value="TreeGrafter"/>
</dbReference>
<dbReference type="PANTHER" id="PTHR10281:SF76">
    <property type="entry name" value="CALCUTTA CUP-RELATED"/>
    <property type="match status" value="1"/>
</dbReference>
<protein>
    <submittedName>
        <fullName evidence="4">Membrane steroid-binding protein</fullName>
    </submittedName>
</protein>
<feature type="transmembrane region" description="Helical" evidence="2">
    <location>
        <begin position="6"/>
        <end position="24"/>
    </location>
</feature>
<comment type="similarity">
    <text evidence="1">Belongs to the cytochrome b5 family. MAPR subfamily.</text>
</comment>
<name>A0AAW2ZR29_9EUKA</name>
<dbReference type="AlphaFoldDB" id="A0AAW2ZR29"/>
<organism evidence="4 5">
    <name type="scientific">Acrasis kona</name>
    <dbReference type="NCBI Taxonomy" id="1008807"/>
    <lineage>
        <taxon>Eukaryota</taxon>
        <taxon>Discoba</taxon>
        <taxon>Heterolobosea</taxon>
        <taxon>Tetramitia</taxon>
        <taxon>Eutetramitia</taxon>
        <taxon>Acrasidae</taxon>
        <taxon>Acrasis</taxon>
    </lineage>
</organism>
<dbReference type="InterPro" id="IPR036400">
    <property type="entry name" value="Cyt_B5-like_heme/steroid_sf"/>
</dbReference>
<keyword evidence="2" id="KW-1133">Transmembrane helix</keyword>
<dbReference type="InterPro" id="IPR001199">
    <property type="entry name" value="Cyt_B5-like_heme/steroid-bd"/>
</dbReference>
<dbReference type="EMBL" id="JAOPGA020001777">
    <property type="protein sequence ID" value="KAL0491204.1"/>
    <property type="molecule type" value="Genomic_DNA"/>
</dbReference>
<evidence type="ECO:0000259" key="3">
    <source>
        <dbReference type="SMART" id="SM01117"/>
    </source>
</evidence>
<comment type="caution">
    <text evidence="4">The sequence shown here is derived from an EMBL/GenBank/DDBJ whole genome shotgun (WGS) entry which is preliminary data.</text>
</comment>
<dbReference type="Gene3D" id="3.10.120.10">
    <property type="entry name" value="Cytochrome b5-like heme/steroid binding domain"/>
    <property type="match status" value="1"/>
</dbReference>
<sequence length="152" mass="17289">MDFTTILILLAALVGGFFVYKNFFSKKKVNVDSDSDSDSDEGTAEEIEKKEFTLETLAKHNNAANKIYVSLKGIVYDVTENDLYAPDGKYNMFAGKDATYNLAKGTFDAATLNKMDLTGLKRSEKEEVDNYSEHYEMKYTEVGWLKEWKKSE</sequence>
<keyword evidence="2" id="KW-0472">Membrane</keyword>
<dbReference type="GO" id="GO:0012505">
    <property type="term" value="C:endomembrane system"/>
    <property type="evidence" value="ECO:0007669"/>
    <property type="project" value="TreeGrafter"/>
</dbReference>
<dbReference type="PANTHER" id="PTHR10281">
    <property type="entry name" value="MEMBRANE-ASSOCIATED PROGESTERONE RECEPTOR COMPONENT-RELATED"/>
    <property type="match status" value="1"/>
</dbReference>
<evidence type="ECO:0000313" key="5">
    <source>
        <dbReference type="Proteomes" id="UP001431209"/>
    </source>
</evidence>
<accession>A0AAW2ZR29</accession>
<dbReference type="SMART" id="SM01117">
    <property type="entry name" value="Cyt-b5"/>
    <property type="match status" value="1"/>
</dbReference>
<dbReference type="Proteomes" id="UP001431209">
    <property type="component" value="Unassembled WGS sequence"/>
</dbReference>
<evidence type="ECO:0000256" key="1">
    <source>
        <dbReference type="ARBA" id="ARBA00038357"/>
    </source>
</evidence>
<dbReference type="SUPFAM" id="SSF55856">
    <property type="entry name" value="Cytochrome b5-like heme/steroid binding domain"/>
    <property type="match status" value="1"/>
</dbReference>
<gene>
    <name evidence="4" type="ORF">AKO1_002405</name>
</gene>
<reference evidence="4 5" key="1">
    <citation type="submission" date="2024-03" db="EMBL/GenBank/DDBJ databases">
        <title>The Acrasis kona genome and developmental transcriptomes reveal deep origins of eukaryotic multicellular pathways.</title>
        <authorList>
            <person name="Sheikh S."/>
            <person name="Fu C.-J."/>
            <person name="Brown M.W."/>
            <person name="Baldauf S.L."/>
        </authorList>
    </citation>
    <scope>NUCLEOTIDE SEQUENCE [LARGE SCALE GENOMIC DNA]</scope>
    <source>
        <strain evidence="4 5">ATCC MYA-3509</strain>
    </source>
</reference>
<feature type="domain" description="Cytochrome b5 heme-binding" evidence="3">
    <location>
        <begin position="52"/>
        <end position="146"/>
    </location>
</feature>
<keyword evidence="2" id="KW-0812">Transmembrane</keyword>